<dbReference type="Pfam" id="PF21041">
    <property type="entry name" value="XMAP215_CLASP_TOG"/>
    <property type="match status" value="1"/>
</dbReference>
<evidence type="ECO:0000256" key="1">
    <source>
        <dbReference type="ARBA" id="ARBA00004245"/>
    </source>
</evidence>
<comment type="caution">
    <text evidence="6">The sequence shown here is derived from an EMBL/GenBank/DDBJ whole genome shotgun (WGS) entry which is preliminary data.</text>
</comment>
<dbReference type="Proteomes" id="UP000678393">
    <property type="component" value="Unassembled WGS sequence"/>
</dbReference>
<dbReference type="OrthoDB" id="63891at2759"/>
<evidence type="ECO:0000313" key="7">
    <source>
        <dbReference type="Proteomes" id="UP000678393"/>
    </source>
</evidence>
<organism evidence="6 7">
    <name type="scientific">Candidula unifasciata</name>
    <dbReference type="NCBI Taxonomy" id="100452"/>
    <lineage>
        <taxon>Eukaryota</taxon>
        <taxon>Metazoa</taxon>
        <taxon>Spiralia</taxon>
        <taxon>Lophotrochozoa</taxon>
        <taxon>Mollusca</taxon>
        <taxon>Gastropoda</taxon>
        <taxon>Heterobranchia</taxon>
        <taxon>Euthyneura</taxon>
        <taxon>Panpulmonata</taxon>
        <taxon>Eupulmonata</taxon>
        <taxon>Stylommatophora</taxon>
        <taxon>Helicina</taxon>
        <taxon>Helicoidea</taxon>
        <taxon>Geomitridae</taxon>
        <taxon>Candidula</taxon>
    </lineage>
</organism>
<name>A0A8S3YQ72_9EUPU</name>
<protein>
    <recommendedName>
        <fullName evidence="5">TOG domain-containing protein</fullName>
    </recommendedName>
</protein>
<evidence type="ECO:0000313" key="6">
    <source>
        <dbReference type="EMBL" id="CAG5117605.1"/>
    </source>
</evidence>
<keyword evidence="3" id="KW-0206">Cytoskeleton</keyword>
<keyword evidence="2" id="KW-0963">Cytoplasm</keyword>
<evidence type="ECO:0000259" key="5">
    <source>
        <dbReference type="SMART" id="SM01349"/>
    </source>
</evidence>
<feature type="region of interest" description="Disordered" evidence="4">
    <location>
        <begin position="668"/>
        <end position="723"/>
    </location>
</feature>
<dbReference type="GO" id="GO:0005929">
    <property type="term" value="C:cilium"/>
    <property type="evidence" value="ECO:0007669"/>
    <property type="project" value="TreeGrafter"/>
</dbReference>
<evidence type="ECO:0000256" key="4">
    <source>
        <dbReference type="SAM" id="MobiDB-lite"/>
    </source>
</evidence>
<sequence length="723" mass="80587">MASKVQVAKFHDHGGIREFSENIILEPTYSGVWTMEENDLADQLKDDSFKKRVEVLDQLIITVKRNGGRLPYADNDPIFRSLGLALSDSNWEIRNKCIQLLQEIIPNLGVEVDKCMSLVLSKLIANIGDSKVTVRRMVVQALHAYMKYTYNLSALFDGLVNIGLENENPAVRREMVTALPLLLTKEFVSQDLSKMITSLARKLLDTSVEDNLKDCSLSTLNKIEQMAGERMFAVYLKNLPLPLQKYYLQLSGKQDVGFYNLEADFYNNGTTVMSQRMTNGQMDYAESFEFGLVPSQILIRLNDQKDFRTRAQAVEDLKSIIINTTSFELSTHMLPFVGSFINFLSNLLDDSNFKIINVTLEIILSLVEKLEKNTISFLEPLTSALLKRMGDNKIVIRQLVMSIVIKMMQSTSPMDVISVIKDNLQHKNSRVRQETINLIIAALLTFPSRDFDIPQICKSVGPTLTDVKRAVRQAALECFATLAQVMGPGQLHPLVSAVDEVELCTDGEGLMAAVQARLSRKQLPKLTSDGLVEYATPTPSSATVRSSLSQHSADTEWIMAVGAGVSNTSRSARSVPLDFGSATTSSRSTPVAGPDFSVLTSAVRPFMSAGRGRNKLPWEDSRDERSGSGSGFPESIYSQVQRDVKSARVVSFNTDDGPPKPRQTWIEEEDQYKPAVLERQPKRRTTVMSIAPIDDQENGGSYNQQYLQKKRPQGTTARVGKPE</sequence>
<gene>
    <name evidence="6" type="ORF">CUNI_LOCUS3163</name>
</gene>
<dbReference type="GO" id="GO:0005881">
    <property type="term" value="C:cytoplasmic microtubule"/>
    <property type="evidence" value="ECO:0007669"/>
    <property type="project" value="TreeGrafter"/>
</dbReference>
<proteinExistence type="predicted"/>
<dbReference type="InterPro" id="IPR016024">
    <property type="entry name" value="ARM-type_fold"/>
</dbReference>
<feature type="non-terminal residue" evidence="6">
    <location>
        <position position="1"/>
    </location>
</feature>
<feature type="domain" description="TOG" evidence="5">
    <location>
        <begin position="21"/>
        <end position="264"/>
    </location>
</feature>
<comment type="subcellular location">
    <subcellularLocation>
        <location evidence="1">Cytoplasm</location>
        <location evidence="1">Cytoskeleton</location>
    </subcellularLocation>
</comment>
<dbReference type="GO" id="GO:0000226">
    <property type="term" value="P:microtubule cytoskeleton organization"/>
    <property type="evidence" value="ECO:0007669"/>
    <property type="project" value="TreeGrafter"/>
</dbReference>
<dbReference type="InterPro" id="IPR048491">
    <property type="entry name" value="XMAP215_CLASP_TOG"/>
</dbReference>
<feature type="compositionally biased region" description="Polar residues" evidence="4">
    <location>
        <begin position="698"/>
        <end position="707"/>
    </location>
</feature>
<dbReference type="Gene3D" id="1.25.10.10">
    <property type="entry name" value="Leucine-rich Repeat Variant"/>
    <property type="match status" value="2"/>
</dbReference>
<reference evidence="6" key="1">
    <citation type="submission" date="2021-04" db="EMBL/GenBank/DDBJ databases">
        <authorList>
            <consortium name="Molecular Ecology Group"/>
        </authorList>
    </citation>
    <scope>NUCLEOTIDE SEQUENCE</scope>
</reference>
<dbReference type="PANTHER" id="PTHR21567:SF87">
    <property type="entry name" value="CRESCERIN-LIKE PROTEIN CHE-12"/>
    <property type="match status" value="1"/>
</dbReference>
<keyword evidence="7" id="KW-1185">Reference proteome</keyword>
<evidence type="ECO:0000256" key="3">
    <source>
        <dbReference type="ARBA" id="ARBA00023212"/>
    </source>
</evidence>
<dbReference type="GO" id="GO:0008017">
    <property type="term" value="F:microtubule binding"/>
    <property type="evidence" value="ECO:0007669"/>
    <property type="project" value="TreeGrafter"/>
</dbReference>
<dbReference type="SUPFAM" id="SSF48371">
    <property type="entry name" value="ARM repeat"/>
    <property type="match status" value="1"/>
</dbReference>
<accession>A0A8S3YQ72</accession>
<evidence type="ECO:0000256" key="2">
    <source>
        <dbReference type="ARBA" id="ARBA00022490"/>
    </source>
</evidence>
<feature type="domain" description="TOG" evidence="5">
    <location>
        <begin position="283"/>
        <end position="520"/>
    </location>
</feature>
<dbReference type="SMART" id="SM01349">
    <property type="entry name" value="TOG"/>
    <property type="match status" value="2"/>
</dbReference>
<dbReference type="AlphaFoldDB" id="A0A8S3YQ72"/>
<dbReference type="InterPro" id="IPR034085">
    <property type="entry name" value="TOG"/>
</dbReference>
<dbReference type="PANTHER" id="PTHR21567">
    <property type="entry name" value="CLASP"/>
    <property type="match status" value="1"/>
</dbReference>
<feature type="region of interest" description="Disordered" evidence="4">
    <location>
        <begin position="609"/>
        <end position="636"/>
    </location>
</feature>
<feature type="compositionally biased region" description="Basic and acidic residues" evidence="4">
    <location>
        <begin position="616"/>
        <end position="626"/>
    </location>
</feature>
<dbReference type="EMBL" id="CAJHNH020000428">
    <property type="protein sequence ID" value="CAG5117605.1"/>
    <property type="molecule type" value="Genomic_DNA"/>
</dbReference>
<dbReference type="InterPro" id="IPR011989">
    <property type="entry name" value="ARM-like"/>
</dbReference>